<dbReference type="SMART" id="SM01043">
    <property type="entry name" value="BTAD"/>
    <property type="match status" value="1"/>
</dbReference>
<dbReference type="GO" id="GO:0003677">
    <property type="term" value="F:DNA binding"/>
    <property type="evidence" value="ECO:0007669"/>
    <property type="project" value="UniProtKB-KW"/>
</dbReference>
<dbReference type="SUPFAM" id="SSF48452">
    <property type="entry name" value="TPR-like"/>
    <property type="match status" value="1"/>
</dbReference>
<dbReference type="Gene3D" id="1.10.10.10">
    <property type="entry name" value="Winged helix-like DNA-binding domain superfamily/Winged helix DNA-binding domain"/>
    <property type="match status" value="1"/>
</dbReference>
<evidence type="ECO:0000259" key="1">
    <source>
        <dbReference type="SMART" id="SM01043"/>
    </source>
</evidence>
<dbReference type="PANTHER" id="PTHR35807">
    <property type="entry name" value="TRANSCRIPTIONAL REGULATOR REDD-RELATED"/>
    <property type="match status" value="1"/>
</dbReference>
<sequence length="1004" mass="107473">MDSVVEPPKVVRRRLVDEIRRFRRSVLIEAGGGLGKTQLLEQLIAADGGVLIRLARDQPADHATLVAELKATTGSRSALADIATARQCLTKSVGCGMLAVDNVEMLTDDAAEWLAELTRCGGSLRVLISSRVLPDPLAALEFQGDAERFNTQDLLFDEMESDTLARLQLGDEDGQRLGPMLHSLSGGWVALLQIMVRRLMRSADRMASATMLVQNSDLIRQLIDHYAADLDHRDRLLMAQVAAFPQVNDRLMAHLGEPGLLRRLLGAGIPFAVGADGWSRLCQEARNSLTATAPLDPDLARRGAPLLVSHRAEAAAATLLVESGLAEDAAELLGSLPTSGINRIPPAEFVSLVASLGRVAESSPRVLMHLARAHRNLGQLAEEREVIDWAFRVTRRHSDELALEVEGELLIQRARLRDSEGLSRVVELLDSGVPEGSRAHASLLEALGMFLALTPDGGTLRRAEDAMRQAAITWGKLAEAARATEARRNLATHVLAASGRTKQGAALLNRLALSSETEIDRMLCLVAEARLQALSGESDRSLEMLEEATSLADLLGIDWVPGHAAWTRMIIAANRGDGSMTLRELAIATAHLGQLINDGGGLLFLCEAADACAMVGAQGSSNRLLEEARDHRVEDPTLVTMTEAFLGARQGEPQAGAALQQMLEAGDIPPGARWKAELLTGYVHDVAGRTASAGASLVAAFDRSAGLGVPDLPERREKRLVDVLRAGLPHGPVTTGSASGDQFEVRVLGEFRIARGRSALVGPGRAEQLVKYLVLTGGSARDEFMAEQMWPGAARGVGQRRLKNVLTRVRQSYPGLVVRSGSTLSLASCVVDLHQFDELAQAAVTARGDDELRSARAALDAFAGPLLPDDVDDEFVDVRREAVRRRSLGLIDVVLVAALRDGDLGEAVRLLERSMALDPYDQERPLRVTQALIADGRLSEAGALASRVLAAAEELGVPPAVEWQGLSADHPALGSVAPSGQLAAGYADELVHGSTPRGQIGRLQ</sequence>
<dbReference type="Gene3D" id="1.25.40.10">
    <property type="entry name" value="Tetratricopeptide repeat domain"/>
    <property type="match status" value="1"/>
</dbReference>
<dbReference type="InterPro" id="IPR036388">
    <property type="entry name" value="WH-like_DNA-bd_sf"/>
</dbReference>
<dbReference type="InterPro" id="IPR051677">
    <property type="entry name" value="AfsR-DnrI-RedD_regulator"/>
</dbReference>
<organism evidence="2 3">
    <name type="scientific">Naumannella cuiyingiana</name>
    <dbReference type="NCBI Taxonomy" id="1347891"/>
    <lineage>
        <taxon>Bacteria</taxon>
        <taxon>Bacillati</taxon>
        <taxon>Actinomycetota</taxon>
        <taxon>Actinomycetes</taxon>
        <taxon>Propionibacteriales</taxon>
        <taxon>Propionibacteriaceae</taxon>
        <taxon>Naumannella</taxon>
    </lineage>
</organism>
<dbReference type="EMBL" id="JACBZS010000001">
    <property type="protein sequence ID" value="NYI71618.1"/>
    <property type="molecule type" value="Genomic_DNA"/>
</dbReference>
<dbReference type="InterPro" id="IPR005158">
    <property type="entry name" value="BTAD"/>
</dbReference>
<protein>
    <submittedName>
        <fullName evidence="2">DNA-binding SARP family transcriptional activator</fullName>
    </submittedName>
</protein>
<keyword evidence="2" id="KW-0238">DNA-binding</keyword>
<evidence type="ECO:0000313" key="3">
    <source>
        <dbReference type="Proteomes" id="UP000527616"/>
    </source>
</evidence>
<dbReference type="Proteomes" id="UP000527616">
    <property type="component" value="Unassembled WGS sequence"/>
</dbReference>
<dbReference type="Pfam" id="PF03704">
    <property type="entry name" value="BTAD"/>
    <property type="match status" value="1"/>
</dbReference>
<dbReference type="RefSeq" id="WP_179445422.1">
    <property type="nucleotide sequence ID" value="NZ_JACBZS010000001.1"/>
</dbReference>
<name>A0A7Z0D9T6_9ACTN</name>
<evidence type="ECO:0000313" key="2">
    <source>
        <dbReference type="EMBL" id="NYI71618.1"/>
    </source>
</evidence>
<reference evidence="2 3" key="1">
    <citation type="submission" date="2020-07" db="EMBL/GenBank/DDBJ databases">
        <title>Sequencing the genomes of 1000 actinobacteria strains.</title>
        <authorList>
            <person name="Klenk H.-P."/>
        </authorList>
    </citation>
    <scope>NUCLEOTIDE SEQUENCE [LARGE SCALE GENOMIC DNA]</scope>
    <source>
        <strain evidence="2 3">DSM 103164</strain>
    </source>
</reference>
<gene>
    <name evidence="2" type="ORF">GGQ54_002178</name>
</gene>
<comment type="caution">
    <text evidence="2">The sequence shown here is derived from an EMBL/GenBank/DDBJ whole genome shotgun (WGS) entry which is preliminary data.</text>
</comment>
<accession>A0A7Z0D9T6</accession>
<feature type="domain" description="Bacterial transcriptional activator" evidence="1">
    <location>
        <begin position="831"/>
        <end position="967"/>
    </location>
</feature>
<dbReference type="AlphaFoldDB" id="A0A7Z0D9T6"/>
<keyword evidence="3" id="KW-1185">Reference proteome</keyword>
<proteinExistence type="predicted"/>
<dbReference type="InterPro" id="IPR011990">
    <property type="entry name" value="TPR-like_helical_dom_sf"/>
</dbReference>